<gene>
    <name evidence="2" type="ORF">ACFQ2S_15050</name>
</gene>
<protein>
    <recommendedName>
        <fullName evidence="4">DUF4404 family protein</fullName>
    </recommendedName>
</protein>
<dbReference type="RefSeq" id="WP_386075664.1">
    <property type="nucleotide sequence ID" value="NZ_JBHTJT010000031.1"/>
</dbReference>
<proteinExistence type="predicted"/>
<sequence length="101" mass="11134">MPTRTELVAELEALRRELAEARAQAGQPEPEHAGTPDESPEEETGEAHASPLSWAMSQLEDTELDTLAKQFIAELEDLHHDKPLVTVFAAFVLGYVLGRAR</sequence>
<dbReference type="EMBL" id="JBHTJT010000031">
    <property type="protein sequence ID" value="MFD0980964.1"/>
    <property type="molecule type" value="Genomic_DNA"/>
</dbReference>
<evidence type="ECO:0008006" key="4">
    <source>
        <dbReference type="Google" id="ProtNLM"/>
    </source>
</evidence>
<keyword evidence="3" id="KW-1185">Reference proteome</keyword>
<dbReference type="Proteomes" id="UP001597108">
    <property type="component" value="Unassembled WGS sequence"/>
</dbReference>
<name>A0ABW3ISD3_9RHOB</name>
<accession>A0ABW3ISD3</accession>
<comment type="caution">
    <text evidence="2">The sequence shown here is derived from an EMBL/GenBank/DDBJ whole genome shotgun (WGS) entry which is preliminary data.</text>
</comment>
<evidence type="ECO:0000256" key="1">
    <source>
        <dbReference type="SAM" id="MobiDB-lite"/>
    </source>
</evidence>
<evidence type="ECO:0000313" key="2">
    <source>
        <dbReference type="EMBL" id="MFD0980964.1"/>
    </source>
</evidence>
<feature type="region of interest" description="Disordered" evidence="1">
    <location>
        <begin position="18"/>
        <end position="57"/>
    </location>
</feature>
<organism evidence="2 3">
    <name type="scientific">Tropicimonas aquimaris</name>
    <dbReference type="NCBI Taxonomy" id="914152"/>
    <lineage>
        <taxon>Bacteria</taxon>
        <taxon>Pseudomonadati</taxon>
        <taxon>Pseudomonadota</taxon>
        <taxon>Alphaproteobacteria</taxon>
        <taxon>Rhodobacterales</taxon>
        <taxon>Roseobacteraceae</taxon>
        <taxon>Tropicimonas</taxon>
    </lineage>
</organism>
<reference evidence="3" key="1">
    <citation type="journal article" date="2019" name="Int. J. Syst. Evol. Microbiol.">
        <title>The Global Catalogue of Microorganisms (GCM) 10K type strain sequencing project: providing services to taxonomists for standard genome sequencing and annotation.</title>
        <authorList>
            <consortium name="The Broad Institute Genomics Platform"/>
            <consortium name="The Broad Institute Genome Sequencing Center for Infectious Disease"/>
            <person name="Wu L."/>
            <person name="Ma J."/>
        </authorList>
    </citation>
    <scope>NUCLEOTIDE SEQUENCE [LARGE SCALE GENOMIC DNA]</scope>
    <source>
        <strain evidence="3">CCUG 60524</strain>
    </source>
</reference>
<evidence type="ECO:0000313" key="3">
    <source>
        <dbReference type="Proteomes" id="UP001597108"/>
    </source>
</evidence>